<dbReference type="EMBL" id="QWIL01002095">
    <property type="protein sequence ID" value="RMX96941.1"/>
    <property type="molecule type" value="Genomic_DNA"/>
</dbReference>
<keyword evidence="3 4" id="KW-0687">Ribonucleoprotein</keyword>
<dbReference type="InterPro" id="IPR020574">
    <property type="entry name" value="Ribosomal_uS9_CS"/>
</dbReference>
<evidence type="ECO:0008006" key="8">
    <source>
        <dbReference type="Google" id="ProtNLM"/>
    </source>
</evidence>
<evidence type="ECO:0000256" key="1">
    <source>
        <dbReference type="ARBA" id="ARBA00005251"/>
    </source>
</evidence>
<accession>A0A3M6Y1Z6</accession>
<dbReference type="GO" id="GO:0006412">
    <property type="term" value="P:translation"/>
    <property type="evidence" value="ECO:0007669"/>
    <property type="project" value="InterPro"/>
</dbReference>
<sequence length="594" mass="67014">MAVLSFSISPDARGRIYDALVCLSKFGDNVSLEARSDKLTITALNLSRTAYASFALDAKVFFLEYQFRASSSTNGGDRFTCQLLNKALQSVFKGRASEARGRESPIERCDVTIQEHPDRTECRLVIKMISKSGMTKTYRLTYESVEVMHALFDRTSATQGWRISSRVLREYIEFFGPKTEQLDMVAENDKAVFTSFTEKTTNGKEVLKQPLETVITLHTADFEDFHMQEQMHVVISVKDFRAVVTHAYTLGGPISAYFSLPTRPLQFSYQNFGMHCEYTFMTTGDFREASSTPNPKFVSTRSLSRHTSAAPQQTPQPPPPGLTAEMPPPTRLGFNKPLSSQSQRPSLREQVSQPHFEDPDPESLFLPEDRTWDLGSLRNAAILRSKDTRQDLQQLGSSRRRISKHPQSRKAHSRAPTTRTAQRRRAPHDNEPRSHLDTPRRSPIAGTFFAKMAAAQSVQCFGKKKTATAVAHCKQGKGLIKVNGQPLGLVEPQIMRFKVYEPVLILGLDKFANVDIRVRVRGGGHTSQVYAIRQAIAKSIVAYYQKYIDEHSKNQLKQALVAYDRTLLVADNRRMEPKKFGGPGARSRYQKSYR</sequence>
<protein>
    <recommendedName>
        <fullName evidence="8">DNA repair protein rad9</fullName>
    </recommendedName>
</protein>
<evidence type="ECO:0000256" key="2">
    <source>
        <dbReference type="ARBA" id="ARBA00022980"/>
    </source>
</evidence>
<dbReference type="InterPro" id="IPR000754">
    <property type="entry name" value="Ribosomal_uS9"/>
</dbReference>
<evidence type="ECO:0000256" key="3">
    <source>
        <dbReference type="ARBA" id="ARBA00023274"/>
    </source>
</evidence>
<dbReference type="FunFam" id="3.30.230.10:FF:000007">
    <property type="entry name" value="40S ribosomal protein S16"/>
    <property type="match status" value="1"/>
</dbReference>
<feature type="compositionally biased region" description="Basic and acidic residues" evidence="5">
    <location>
        <begin position="427"/>
        <end position="440"/>
    </location>
</feature>
<dbReference type="AlphaFoldDB" id="A0A3M6Y1Z6"/>
<dbReference type="PANTHER" id="PTHR15237">
    <property type="entry name" value="DNA REPAIR PROTEIN RAD9"/>
    <property type="match status" value="1"/>
</dbReference>
<dbReference type="Gene3D" id="3.70.10.10">
    <property type="match status" value="1"/>
</dbReference>
<feature type="compositionally biased region" description="Pro residues" evidence="5">
    <location>
        <begin position="314"/>
        <end position="330"/>
    </location>
</feature>
<feature type="compositionally biased region" description="Basic residues" evidence="5">
    <location>
        <begin position="398"/>
        <end position="413"/>
    </location>
</feature>
<feature type="region of interest" description="Disordered" evidence="5">
    <location>
        <begin position="289"/>
        <end position="367"/>
    </location>
</feature>
<dbReference type="InterPro" id="IPR046938">
    <property type="entry name" value="DNA_clamp_sf"/>
</dbReference>
<dbReference type="GO" id="GO:0030896">
    <property type="term" value="C:checkpoint clamp complex"/>
    <property type="evidence" value="ECO:0007669"/>
    <property type="project" value="InterPro"/>
</dbReference>
<feature type="compositionally biased region" description="Polar residues" evidence="5">
    <location>
        <begin position="337"/>
        <end position="353"/>
    </location>
</feature>
<dbReference type="SUPFAM" id="SSF55979">
    <property type="entry name" value="DNA clamp"/>
    <property type="match status" value="1"/>
</dbReference>
<comment type="caution">
    <text evidence="6">The sequence shown here is derived from an EMBL/GenBank/DDBJ whole genome shotgun (WGS) entry which is preliminary data.</text>
</comment>
<dbReference type="GO" id="GO:0071479">
    <property type="term" value="P:cellular response to ionizing radiation"/>
    <property type="evidence" value="ECO:0007669"/>
    <property type="project" value="TreeGrafter"/>
</dbReference>
<dbReference type="SUPFAM" id="SSF54211">
    <property type="entry name" value="Ribosomal protein S5 domain 2-like"/>
    <property type="match status" value="1"/>
</dbReference>
<dbReference type="InterPro" id="IPR007268">
    <property type="entry name" value="Rad9/Ddc1"/>
</dbReference>
<dbReference type="GO" id="GO:0031573">
    <property type="term" value="P:mitotic intra-S DNA damage checkpoint signaling"/>
    <property type="evidence" value="ECO:0007669"/>
    <property type="project" value="TreeGrafter"/>
</dbReference>
<evidence type="ECO:0000256" key="5">
    <source>
        <dbReference type="SAM" id="MobiDB-lite"/>
    </source>
</evidence>
<keyword evidence="2 4" id="KW-0689">Ribosomal protein</keyword>
<dbReference type="GO" id="GO:0000076">
    <property type="term" value="P:DNA replication checkpoint signaling"/>
    <property type="evidence" value="ECO:0007669"/>
    <property type="project" value="TreeGrafter"/>
</dbReference>
<feature type="compositionally biased region" description="Polar residues" evidence="5">
    <location>
        <begin position="289"/>
        <end position="310"/>
    </location>
</feature>
<dbReference type="GO" id="GO:0006281">
    <property type="term" value="P:DNA repair"/>
    <property type="evidence" value="ECO:0007669"/>
    <property type="project" value="TreeGrafter"/>
</dbReference>
<reference evidence="6 7" key="1">
    <citation type="journal article" date="2018" name="BMC Genomics">
        <title>Genomic evidence for intraspecific hybridization in a clonal and extremely halotolerant yeast.</title>
        <authorList>
            <person name="Gostincar C."/>
            <person name="Stajich J.E."/>
            <person name="Zupancic J."/>
            <person name="Zalar P."/>
            <person name="Gunde-Cimerman N."/>
        </authorList>
    </citation>
    <scope>NUCLEOTIDE SEQUENCE [LARGE SCALE GENOMIC DNA]</scope>
    <source>
        <strain evidence="6 7">EXF-6669</strain>
    </source>
</reference>
<organism evidence="6 7">
    <name type="scientific">Hortaea werneckii</name>
    <name type="common">Black yeast</name>
    <name type="synonym">Cladosporium werneckii</name>
    <dbReference type="NCBI Taxonomy" id="91943"/>
    <lineage>
        <taxon>Eukaryota</taxon>
        <taxon>Fungi</taxon>
        <taxon>Dikarya</taxon>
        <taxon>Ascomycota</taxon>
        <taxon>Pezizomycotina</taxon>
        <taxon>Dothideomycetes</taxon>
        <taxon>Dothideomycetidae</taxon>
        <taxon>Mycosphaerellales</taxon>
        <taxon>Teratosphaeriaceae</taxon>
        <taxon>Hortaea</taxon>
    </lineage>
</organism>
<evidence type="ECO:0000256" key="4">
    <source>
        <dbReference type="RuleBase" id="RU003815"/>
    </source>
</evidence>
<dbReference type="GO" id="GO:1990904">
    <property type="term" value="C:ribonucleoprotein complex"/>
    <property type="evidence" value="ECO:0007669"/>
    <property type="project" value="UniProtKB-KW"/>
</dbReference>
<comment type="similarity">
    <text evidence="1 4">Belongs to the universal ribosomal protein uS9 family.</text>
</comment>
<proteinExistence type="inferred from homology"/>
<dbReference type="PROSITE" id="PS00360">
    <property type="entry name" value="RIBOSOMAL_S9"/>
    <property type="match status" value="1"/>
</dbReference>
<gene>
    <name evidence="6" type="ORF">D0867_12964</name>
</gene>
<evidence type="ECO:0000313" key="6">
    <source>
        <dbReference type="EMBL" id="RMX96941.1"/>
    </source>
</evidence>
<dbReference type="OrthoDB" id="426865at2759"/>
<name>A0A3M6Y1Z6_HORWE</name>
<evidence type="ECO:0000313" key="7">
    <source>
        <dbReference type="Proteomes" id="UP000271337"/>
    </source>
</evidence>
<dbReference type="Gene3D" id="3.30.230.10">
    <property type="match status" value="1"/>
</dbReference>
<dbReference type="Proteomes" id="UP000271337">
    <property type="component" value="Unassembled WGS sequence"/>
</dbReference>
<dbReference type="InterPro" id="IPR014721">
    <property type="entry name" value="Ribsml_uS5_D2-typ_fold_subgr"/>
</dbReference>
<dbReference type="PANTHER" id="PTHR15237:SF0">
    <property type="entry name" value="CELL CYCLE CHECKPOINT CONTROL PROTEIN"/>
    <property type="match status" value="1"/>
</dbReference>
<dbReference type="Pfam" id="PF00380">
    <property type="entry name" value="Ribosomal_S9"/>
    <property type="match status" value="1"/>
</dbReference>
<dbReference type="GO" id="GO:0005840">
    <property type="term" value="C:ribosome"/>
    <property type="evidence" value="ECO:0007669"/>
    <property type="project" value="UniProtKB-KW"/>
</dbReference>
<dbReference type="GO" id="GO:0003735">
    <property type="term" value="F:structural constituent of ribosome"/>
    <property type="evidence" value="ECO:0007669"/>
    <property type="project" value="InterPro"/>
</dbReference>
<feature type="region of interest" description="Disordered" evidence="5">
    <location>
        <begin position="388"/>
        <end position="442"/>
    </location>
</feature>
<dbReference type="Pfam" id="PF04139">
    <property type="entry name" value="Rad9"/>
    <property type="match status" value="1"/>
</dbReference>
<dbReference type="InterPro" id="IPR020568">
    <property type="entry name" value="Ribosomal_Su5_D2-typ_SF"/>
</dbReference>